<evidence type="ECO:0000313" key="2">
    <source>
        <dbReference type="EMBL" id="QQV92086.1"/>
    </source>
</evidence>
<organism evidence="2 3">
    <name type="scientific">Klebsiella phage vB_KpM_FBKp24</name>
    <dbReference type="NCBI Taxonomy" id="2801834"/>
    <lineage>
        <taxon>Viruses</taxon>
        <taxon>Duplodnaviria</taxon>
        <taxon>Heunggongvirae</taxon>
        <taxon>Uroviricota</taxon>
        <taxon>Caudoviricetes</taxon>
        <taxon>Chimalliviridae</taxon>
        <taxon>Maaswegvirus</taxon>
        <taxon>Maaswegvirus Kp24</taxon>
    </lineage>
</organism>
<evidence type="ECO:0000256" key="1">
    <source>
        <dbReference type="SAM" id="Coils"/>
    </source>
</evidence>
<evidence type="ECO:0000313" key="3">
    <source>
        <dbReference type="Proteomes" id="UP000596381"/>
    </source>
</evidence>
<accession>A0A7U0GBC9</accession>
<dbReference type="EMBL" id="MW394391">
    <property type="protein sequence ID" value="QQV92086.1"/>
    <property type="molecule type" value="Genomic_DNA"/>
</dbReference>
<proteinExistence type="predicted"/>
<gene>
    <name evidence="2" type="ORF">vBKpMFBKp24_017</name>
</gene>
<feature type="coiled-coil region" evidence="1">
    <location>
        <begin position="245"/>
        <end position="298"/>
    </location>
</feature>
<protein>
    <submittedName>
        <fullName evidence="2">Putative virion structural protein</fullName>
    </submittedName>
</protein>
<keyword evidence="1" id="KW-0175">Coiled coil</keyword>
<dbReference type="Proteomes" id="UP000596381">
    <property type="component" value="Segment"/>
</dbReference>
<reference evidence="2 3" key="1">
    <citation type="submission" date="2020-12" db="EMBL/GenBank/DDBJ databases">
        <title>Genomic characterization of four novel bacteriophages infecting Klebsiella pneumoniae.</title>
        <authorList>
            <person name="Estrada Bonilla B."/>
            <person name="Costa A.R."/>
            <person name="van Rossum T."/>
            <person name="Hagedoorn S."/>
            <person name="Wallinga H."/>
            <person name="Xiao M."/>
            <person name="Song W."/>
            <person name="Haas P.-J."/>
            <person name="Nobrega F.L."/>
            <person name="Brouns S.J.J."/>
        </authorList>
    </citation>
    <scope>NUCLEOTIDE SEQUENCE [LARGE SCALE GENOMIC DNA]</scope>
</reference>
<sequence>MLKQFFSSLVPNFERSRIIEEYELARKSLIEETLPPFKSAAEAKLFIGNNPFKSPAVKRINALYLRETGARSNFVNSLAMVISNLAEGMPGLENALEESFKSETIVKNGLTYNKISLMRVVSLINFFSLYSRRVLLYTYGKEIPELGKEYGATVEPFTKGEVKWLEDHLINFCRCAKVFAQPMRQVLNTLESVPDIVYDPGKEDDVNAMVGKQKVDPLRMGFVPVVSDIVWFFGSRYVEYQAESFKRAKEERRSLELRMAQLLAAKQGQADAAQDKVIAVTEQRLRDLNYKISKMERDYGV</sequence>
<name>A0A7U0GBC9_9CAUD</name>
<keyword evidence="3" id="KW-1185">Reference proteome</keyword>